<proteinExistence type="inferred from homology"/>
<gene>
    <name evidence="10" type="ORF">SAMN05660293_00547</name>
</gene>
<name>A0A1T5BS87_9BACT</name>
<comment type="similarity">
    <text evidence="6">Belongs to the ABC-4 integral membrane protein family.</text>
</comment>
<evidence type="ECO:0000256" key="1">
    <source>
        <dbReference type="ARBA" id="ARBA00004651"/>
    </source>
</evidence>
<dbReference type="Pfam" id="PF12704">
    <property type="entry name" value="MacB_PCD"/>
    <property type="match status" value="1"/>
</dbReference>
<feature type="transmembrane region" description="Helical" evidence="7">
    <location>
        <begin position="389"/>
        <end position="412"/>
    </location>
</feature>
<evidence type="ECO:0000313" key="11">
    <source>
        <dbReference type="Proteomes" id="UP000190897"/>
    </source>
</evidence>
<evidence type="ECO:0000256" key="3">
    <source>
        <dbReference type="ARBA" id="ARBA00022692"/>
    </source>
</evidence>
<keyword evidence="5 7" id="KW-0472">Membrane</keyword>
<dbReference type="AlphaFoldDB" id="A0A1T5BS87"/>
<keyword evidence="3 7" id="KW-0812">Transmembrane</keyword>
<feature type="domain" description="ABC3 transporter permease C-terminal" evidence="8">
    <location>
        <begin position="347"/>
        <end position="461"/>
    </location>
</feature>
<keyword evidence="11" id="KW-1185">Reference proteome</keyword>
<dbReference type="Pfam" id="PF02687">
    <property type="entry name" value="FtsX"/>
    <property type="match status" value="1"/>
</dbReference>
<dbReference type="GO" id="GO:0022857">
    <property type="term" value="F:transmembrane transporter activity"/>
    <property type="evidence" value="ECO:0007669"/>
    <property type="project" value="TreeGrafter"/>
</dbReference>
<dbReference type="InterPro" id="IPR003838">
    <property type="entry name" value="ABC3_permease_C"/>
</dbReference>
<dbReference type="InterPro" id="IPR050250">
    <property type="entry name" value="Macrolide_Exporter_MacB"/>
</dbReference>
<dbReference type="EMBL" id="FUZA01000001">
    <property type="protein sequence ID" value="SKB49793.1"/>
    <property type="molecule type" value="Genomic_DNA"/>
</dbReference>
<keyword evidence="4 7" id="KW-1133">Transmembrane helix</keyword>
<keyword evidence="2" id="KW-1003">Cell membrane</keyword>
<protein>
    <submittedName>
        <fullName evidence="10">Putative ABC transport system permease protein</fullName>
    </submittedName>
</protein>
<evidence type="ECO:0000256" key="4">
    <source>
        <dbReference type="ARBA" id="ARBA00022989"/>
    </source>
</evidence>
<feature type="transmembrane region" description="Helical" evidence="7">
    <location>
        <begin position="345"/>
        <end position="368"/>
    </location>
</feature>
<evidence type="ECO:0000256" key="7">
    <source>
        <dbReference type="SAM" id="Phobius"/>
    </source>
</evidence>
<comment type="subcellular location">
    <subcellularLocation>
        <location evidence="1">Cell membrane</location>
        <topology evidence="1">Multi-pass membrane protein</topology>
    </subcellularLocation>
</comment>
<evidence type="ECO:0000313" key="10">
    <source>
        <dbReference type="EMBL" id="SKB49793.1"/>
    </source>
</evidence>
<evidence type="ECO:0000256" key="2">
    <source>
        <dbReference type="ARBA" id="ARBA00022475"/>
    </source>
</evidence>
<evidence type="ECO:0000256" key="6">
    <source>
        <dbReference type="ARBA" id="ARBA00038076"/>
    </source>
</evidence>
<reference evidence="11" key="1">
    <citation type="submission" date="2017-02" db="EMBL/GenBank/DDBJ databases">
        <authorList>
            <person name="Varghese N."/>
            <person name="Submissions S."/>
        </authorList>
    </citation>
    <scope>NUCLEOTIDE SEQUENCE [LARGE SCALE GENOMIC DNA]</scope>
    <source>
        <strain evidence="11">DSM 22270</strain>
    </source>
</reference>
<evidence type="ECO:0000259" key="9">
    <source>
        <dbReference type="Pfam" id="PF12704"/>
    </source>
</evidence>
<feature type="domain" description="MacB-like periplasmic core" evidence="9">
    <location>
        <begin position="75"/>
        <end position="277"/>
    </location>
</feature>
<evidence type="ECO:0000256" key="5">
    <source>
        <dbReference type="ARBA" id="ARBA00023136"/>
    </source>
</evidence>
<evidence type="ECO:0000259" key="8">
    <source>
        <dbReference type="Pfam" id="PF02687"/>
    </source>
</evidence>
<accession>A0A1T5BS87</accession>
<organism evidence="10 11">
    <name type="scientific">Dyadobacter psychrophilus</name>
    <dbReference type="NCBI Taxonomy" id="651661"/>
    <lineage>
        <taxon>Bacteria</taxon>
        <taxon>Pseudomonadati</taxon>
        <taxon>Bacteroidota</taxon>
        <taxon>Cytophagia</taxon>
        <taxon>Cytophagales</taxon>
        <taxon>Spirosomataceae</taxon>
        <taxon>Dyadobacter</taxon>
    </lineage>
</organism>
<dbReference type="PANTHER" id="PTHR30572:SF4">
    <property type="entry name" value="ABC TRANSPORTER PERMEASE YTRF"/>
    <property type="match status" value="1"/>
</dbReference>
<dbReference type="InterPro" id="IPR025857">
    <property type="entry name" value="MacB_PCD"/>
</dbReference>
<dbReference type="Proteomes" id="UP000190897">
    <property type="component" value="Unassembled WGS sequence"/>
</dbReference>
<sequence length="468" mass="50821">MLLNDKVKKVISGINKRITGLILSCFMRSFTIGLIFKYKKKTTESTLWCTSSKTMNIRENIDEGLRSIQSNLLRTVLTALIIAIGITSLVGILTAIEGIQNSVNSSFADLGANTFTVKNKEDDEFRNGGRRSKQYPPVTYRQALAFADKFKTSYTATASLSADIGGAVQVNYLSKKTNPNSSVVGSDEQYLGINGYKIDLGRNLDKNDMENALNVAVIGQEIAKKIFERVDPLNKDITFMGSRYKVVGVLQKKGSLGGQNDADRIILIPLENGRGLAANRALTYNITASAPNISDGDFIVEEARGIMRRIRNDVLGKEDSFTIDRADAIAKDFENVTGYLRIGGFGIGIITLLGASIALMNIMLVSVTERTREIGIRKSLGATPGVIRFQFLIEAIVVCILGGIAGLILGIIIGNVISGLISSDSSFVVPWIWMAMGILVCVVVGVLSGIYPAIKASRLDPIEALRYE</sequence>
<dbReference type="GO" id="GO:0005886">
    <property type="term" value="C:plasma membrane"/>
    <property type="evidence" value="ECO:0007669"/>
    <property type="project" value="UniProtKB-SubCell"/>
</dbReference>
<dbReference type="STRING" id="651661.SAMN05660293_00547"/>
<dbReference type="PANTHER" id="PTHR30572">
    <property type="entry name" value="MEMBRANE COMPONENT OF TRANSPORTER-RELATED"/>
    <property type="match status" value="1"/>
</dbReference>
<feature type="transmembrane region" description="Helical" evidence="7">
    <location>
        <begin position="432"/>
        <end position="454"/>
    </location>
</feature>
<feature type="transmembrane region" description="Helical" evidence="7">
    <location>
        <begin position="76"/>
        <end position="96"/>
    </location>
</feature>